<accession>A0A916N5R6</accession>
<dbReference type="Gene3D" id="3.30.300.30">
    <property type="match status" value="1"/>
</dbReference>
<dbReference type="InterPro" id="IPR025110">
    <property type="entry name" value="AMP-bd_C"/>
</dbReference>
<dbReference type="PROSITE" id="PS00455">
    <property type="entry name" value="AMP_BINDING"/>
    <property type="match status" value="1"/>
</dbReference>
<evidence type="ECO:0000259" key="1">
    <source>
        <dbReference type="Pfam" id="PF00501"/>
    </source>
</evidence>
<dbReference type="SUPFAM" id="SSF56801">
    <property type="entry name" value="Acetyl-CoA synthetase-like"/>
    <property type="match status" value="1"/>
</dbReference>
<dbReference type="InterPro" id="IPR050237">
    <property type="entry name" value="ATP-dep_AMP-bd_enzyme"/>
</dbReference>
<evidence type="ECO:0000313" key="3">
    <source>
        <dbReference type="EMBL" id="CAG2152867.1"/>
    </source>
</evidence>
<gene>
    <name evidence="3" type="primary">lcfB_12</name>
    <name evidence="3" type="ORF">LMG31506_04686</name>
</gene>
<dbReference type="EMBL" id="CAJPUY010000019">
    <property type="protein sequence ID" value="CAG2152867.1"/>
    <property type="molecule type" value="Genomic_DNA"/>
</dbReference>
<dbReference type="Gene3D" id="3.40.50.12780">
    <property type="entry name" value="N-terminal domain of ligase-like"/>
    <property type="match status" value="1"/>
</dbReference>
<dbReference type="InterPro" id="IPR000873">
    <property type="entry name" value="AMP-dep_synth/lig_dom"/>
</dbReference>
<evidence type="ECO:0000259" key="2">
    <source>
        <dbReference type="Pfam" id="PF13193"/>
    </source>
</evidence>
<dbReference type="InterPro" id="IPR042099">
    <property type="entry name" value="ANL_N_sf"/>
</dbReference>
<dbReference type="AlphaFoldDB" id="A0A916N5R6"/>
<dbReference type="InterPro" id="IPR020845">
    <property type="entry name" value="AMP-binding_CS"/>
</dbReference>
<name>A0A916N5R6_9BURK</name>
<dbReference type="PANTHER" id="PTHR43767:SF7">
    <property type="entry name" value="MEDIUM_LONG-CHAIN-FATTY-ACID--COA LIGASE FADD8"/>
    <property type="match status" value="1"/>
</dbReference>
<keyword evidence="3" id="KW-0436">Ligase</keyword>
<proteinExistence type="predicted"/>
<dbReference type="EC" id="6.2.1.3" evidence="3"/>
<feature type="domain" description="AMP-binding enzyme C-terminal" evidence="2">
    <location>
        <begin position="430"/>
        <end position="505"/>
    </location>
</feature>
<sequence>MTPRQDQALHGCATIAQLYVSALKANPTALAIVGDGIAYSYTELARQSCRMARLFRAKGLQRQDAIAFLVGNRAEAVVAIIAAQLAGLKNVSLHPMASEDDHCFVLTDANAQALVVDNARFAARADAIAARGVVPRILSLDDSEAGAGLATEAASMDDSELEPGGDATEITKLSYTGGTTGRSKGILHTHRTVVTMLQHMLATYEWPAQIRYLVTTPISHAAGSLILPTLLRGGTVYLSDKFSPADFLRRVQEHRINLTFLVPTQIYGLLDHAGLPAADVSSLELVLYGAAPIAPVRLQEALRKIGPVFGQVYGQAEAPMTISYLARHDHDPSRPHLLRSCGKVIAGNQVALLDRELREVAPGEVGELCVRSPLVMDGYLNRPEEDEKVFAGDWLHTGDMARRDEAGYLYLVDRAKDMIISGGFNVYPSEVEHCLAQHPAIAMSAVFGVPDEKWGEAVTAIVVTRDGHALSEEEAIRYVTERKGVVNAPKTVIFAQDLPLTALGKIDRKAIRSRYWADQDRQVA</sequence>
<evidence type="ECO:0000313" key="4">
    <source>
        <dbReference type="Proteomes" id="UP000672934"/>
    </source>
</evidence>
<dbReference type="PANTHER" id="PTHR43767">
    <property type="entry name" value="LONG-CHAIN-FATTY-ACID--COA LIGASE"/>
    <property type="match status" value="1"/>
</dbReference>
<dbReference type="Pfam" id="PF00501">
    <property type="entry name" value="AMP-binding"/>
    <property type="match status" value="1"/>
</dbReference>
<dbReference type="GO" id="GO:0004467">
    <property type="term" value="F:long-chain fatty acid-CoA ligase activity"/>
    <property type="evidence" value="ECO:0007669"/>
    <property type="project" value="UniProtKB-EC"/>
</dbReference>
<reference evidence="3" key="1">
    <citation type="submission" date="2021-03" db="EMBL/GenBank/DDBJ databases">
        <authorList>
            <person name="Peeters C."/>
        </authorList>
    </citation>
    <scope>NUCLEOTIDE SEQUENCE</scope>
    <source>
        <strain evidence="3">LMG 31506</strain>
    </source>
</reference>
<feature type="domain" description="AMP-dependent synthetase/ligase" evidence="1">
    <location>
        <begin position="24"/>
        <end position="380"/>
    </location>
</feature>
<dbReference type="Proteomes" id="UP000672934">
    <property type="component" value="Unassembled WGS sequence"/>
</dbReference>
<dbReference type="InterPro" id="IPR045851">
    <property type="entry name" value="AMP-bd_C_sf"/>
</dbReference>
<organism evidence="3 4">
    <name type="scientific">Cupriavidus yeoncheonensis</name>
    <dbReference type="NCBI Taxonomy" id="1462994"/>
    <lineage>
        <taxon>Bacteria</taxon>
        <taxon>Pseudomonadati</taxon>
        <taxon>Pseudomonadota</taxon>
        <taxon>Betaproteobacteria</taxon>
        <taxon>Burkholderiales</taxon>
        <taxon>Burkholderiaceae</taxon>
        <taxon>Cupriavidus</taxon>
    </lineage>
</organism>
<dbReference type="Pfam" id="PF13193">
    <property type="entry name" value="AMP-binding_C"/>
    <property type="match status" value="1"/>
</dbReference>
<dbReference type="RefSeq" id="WP_211949577.1">
    <property type="nucleotide sequence ID" value="NZ_CAJPUY010000019.1"/>
</dbReference>
<comment type="caution">
    <text evidence="3">The sequence shown here is derived from an EMBL/GenBank/DDBJ whole genome shotgun (WGS) entry which is preliminary data.</text>
</comment>
<keyword evidence="4" id="KW-1185">Reference proteome</keyword>
<protein>
    <submittedName>
        <fullName evidence="3">Long-chain-fatty-acid--CoA ligase</fullName>
        <ecNumber evidence="3">6.2.1.3</ecNumber>
    </submittedName>
</protein>